<evidence type="ECO:0000313" key="2">
    <source>
        <dbReference type="Proteomes" id="UP000663874"/>
    </source>
</evidence>
<accession>A0A820L240</accession>
<comment type="caution">
    <text evidence="1">The sequence shown here is derived from an EMBL/GenBank/DDBJ whole genome shotgun (WGS) entry which is preliminary data.</text>
</comment>
<organism evidence="1 2">
    <name type="scientific">Rotaria sordida</name>
    <dbReference type="NCBI Taxonomy" id="392033"/>
    <lineage>
        <taxon>Eukaryota</taxon>
        <taxon>Metazoa</taxon>
        <taxon>Spiralia</taxon>
        <taxon>Gnathifera</taxon>
        <taxon>Rotifera</taxon>
        <taxon>Eurotatoria</taxon>
        <taxon>Bdelloidea</taxon>
        <taxon>Philodinida</taxon>
        <taxon>Philodinidae</taxon>
        <taxon>Rotaria</taxon>
    </lineage>
</organism>
<gene>
    <name evidence="1" type="ORF">FNK824_LOCUS42438</name>
</gene>
<evidence type="ECO:0000313" key="1">
    <source>
        <dbReference type="EMBL" id="CAF4353965.1"/>
    </source>
</evidence>
<dbReference type="EMBL" id="CAJOBE010049924">
    <property type="protein sequence ID" value="CAF4353965.1"/>
    <property type="molecule type" value="Genomic_DNA"/>
</dbReference>
<feature type="non-terminal residue" evidence="1">
    <location>
        <position position="14"/>
    </location>
</feature>
<dbReference type="Proteomes" id="UP000663874">
    <property type="component" value="Unassembled WGS sequence"/>
</dbReference>
<reference evidence="1" key="1">
    <citation type="submission" date="2021-02" db="EMBL/GenBank/DDBJ databases">
        <authorList>
            <person name="Nowell W R."/>
        </authorList>
    </citation>
    <scope>NUCLEOTIDE SEQUENCE</scope>
</reference>
<sequence>MMFIHLKYAFSSHE</sequence>
<name>A0A820L240_9BILA</name>
<protein>
    <submittedName>
        <fullName evidence="1">Uncharacterized protein</fullName>
    </submittedName>
</protein>
<proteinExistence type="predicted"/>